<protein>
    <submittedName>
        <fullName evidence="3">Oxidoreductase</fullName>
    </submittedName>
</protein>
<keyword evidence="4" id="KW-1185">Reference proteome</keyword>
<dbReference type="EMBL" id="AZFA01000007">
    <property type="protein sequence ID" value="KRL67236.1"/>
    <property type="molecule type" value="Genomic_DNA"/>
</dbReference>
<proteinExistence type="inferred from homology"/>
<dbReference type="InterPro" id="IPR020904">
    <property type="entry name" value="Sc_DH/Rdtase_CS"/>
</dbReference>
<dbReference type="Gene3D" id="3.40.50.720">
    <property type="entry name" value="NAD(P)-binding Rossmann-like Domain"/>
    <property type="match status" value="1"/>
</dbReference>
<keyword evidence="2" id="KW-0560">Oxidoreductase</keyword>
<dbReference type="AlphaFoldDB" id="A0A0R1SIA3"/>
<accession>A0A0R1SIA3</accession>
<dbReference type="RefSeq" id="WP_010625544.1">
    <property type="nucleotide sequence ID" value="NZ_AZFA01000007.1"/>
</dbReference>
<organism evidence="3 4">
    <name type="scientific">Companilactobacillus versmoldensis DSM 14857 = KCTC 3814</name>
    <dbReference type="NCBI Taxonomy" id="1423815"/>
    <lineage>
        <taxon>Bacteria</taxon>
        <taxon>Bacillati</taxon>
        <taxon>Bacillota</taxon>
        <taxon>Bacilli</taxon>
        <taxon>Lactobacillales</taxon>
        <taxon>Lactobacillaceae</taxon>
        <taxon>Companilactobacillus</taxon>
    </lineage>
</organism>
<evidence type="ECO:0000256" key="1">
    <source>
        <dbReference type="ARBA" id="ARBA00006484"/>
    </source>
</evidence>
<dbReference type="Proteomes" id="UP000051647">
    <property type="component" value="Unassembled WGS sequence"/>
</dbReference>
<sequence length="244" mass="26309">MSLDKKVIIITGASSGIGAATAKLLIKQGANVVIGARREDRLSEIKALAPDQVEYQVTDVSKLDDVKGLVKLAMSKFGKINAIYNNAGIMPLAKLSEDHHDEWQQMLNINIMGVLNGISAVLPIMHDQGYGHILATDSVAGHKTDATTAVYSGTKYAVRAIMNGLRVEENQNHIRSTIISPGAVSTELYRSESDQASAEALQQMWQGENKALTSEDVASAVVYALDAPERVNINEILVRPLAES</sequence>
<dbReference type="eggNOG" id="COG4221">
    <property type="taxonomic scope" value="Bacteria"/>
</dbReference>
<evidence type="ECO:0000256" key="2">
    <source>
        <dbReference type="ARBA" id="ARBA00023002"/>
    </source>
</evidence>
<comment type="similarity">
    <text evidence="1">Belongs to the short-chain dehydrogenases/reductases (SDR) family.</text>
</comment>
<dbReference type="SUPFAM" id="SSF51735">
    <property type="entry name" value="NAD(P)-binding Rossmann-fold domains"/>
    <property type="match status" value="1"/>
</dbReference>
<dbReference type="PANTHER" id="PTHR43115">
    <property type="entry name" value="DEHYDROGENASE/REDUCTASE SDR FAMILY MEMBER 11"/>
    <property type="match status" value="1"/>
</dbReference>
<dbReference type="STRING" id="1423815.FC27_GL002084"/>
<dbReference type="PANTHER" id="PTHR43115:SF4">
    <property type="entry name" value="DEHYDROGENASE_REDUCTASE SDR FAMILY MEMBER 11"/>
    <property type="match status" value="1"/>
</dbReference>
<dbReference type="FunFam" id="3.40.50.720:FF:000047">
    <property type="entry name" value="NADP-dependent L-serine/L-allo-threonine dehydrogenase"/>
    <property type="match status" value="1"/>
</dbReference>
<name>A0A0R1SIA3_9LACO</name>
<comment type="caution">
    <text evidence="3">The sequence shown here is derived from an EMBL/GenBank/DDBJ whole genome shotgun (WGS) entry which is preliminary data.</text>
</comment>
<dbReference type="OrthoDB" id="9775296at2"/>
<evidence type="ECO:0000313" key="3">
    <source>
        <dbReference type="EMBL" id="KRL67236.1"/>
    </source>
</evidence>
<dbReference type="InterPro" id="IPR002347">
    <property type="entry name" value="SDR_fam"/>
</dbReference>
<reference evidence="3 4" key="1">
    <citation type="journal article" date="2015" name="Genome Announc.">
        <title>Expanding the biotechnology potential of lactobacilli through comparative genomics of 213 strains and associated genera.</title>
        <authorList>
            <person name="Sun Z."/>
            <person name="Harris H.M."/>
            <person name="McCann A."/>
            <person name="Guo C."/>
            <person name="Argimon S."/>
            <person name="Zhang W."/>
            <person name="Yang X."/>
            <person name="Jeffery I.B."/>
            <person name="Cooney J.C."/>
            <person name="Kagawa T.F."/>
            <person name="Liu W."/>
            <person name="Song Y."/>
            <person name="Salvetti E."/>
            <person name="Wrobel A."/>
            <person name="Rasinkangas P."/>
            <person name="Parkhill J."/>
            <person name="Rea M.C."/>
            <person name="O'Sullivan O."/>
            <person name="Ritari J."/>
            <person name="Douillard F.P."/>
            <person name="Paul Ross R."/>
            <person name="Yang R."/>
            <person name="Briner A.E."/>
            <person name="Felis G.E."/>
            <person name="de Vos W.M."/>
            <person name="Barrangou R."/>
            <person name="Klaenhammer T.R."/>
            <person name="Caufield P.W."/>
            <person name="Cui Y."/>
            <person name="Zhang H."/>
            <person name="O'Toole P.W."/>
        </authorList>
    </citation>
    <scope>NUCLEOTIDE SEQUENCE [LARGE SCALE GENOMIC DNA]</scope>
    <source>
        <strain evidence="3 4">DSM 14857</strain>
    </source>
</reference>
<dbReference type="InterPro" id="IPR036291">
    <property type="entry name" value="NAD(P)-bd_dom_sf"/>
</dbReference>
<gene>
    <name evidence="3" type="ORF">FC27_GL002084</name>
</gene>
<evidence type="ECO:0000313" key="4">
    <source>
        <dbReference type="Proteomes" id="UP000051647"/>
    </source>
</evidence>
<dbReference type="Pfam" id="PF00106">
    <property type="entry name" value="adh_short"/>
    <property type="match status" value="1"/>
</dbReference>
<dbReference type="GO" id="GO:0016616">
    <property type="term" value="F:oxidoreductase activity, acting on the CH-OH group of donors, NAD or NADP as acceptor"/>
    <property type="evidence" value="ECO:0007669"/>
    <property type="project" value="UniProtKB-ARBA"/>
</dbReference>
<dbReference type="PROSITE" id="PS00061">
    <property type="entry name" value="ADH_SHORT"/>
    <property type="match status" value="1"/>
</dbReference>
<dbReference type="PATRIC" id="fig|1423815.3.peg.2137"/>
<dbReference type="PRINTS" id="PR00081">
    <property type="entry name" value="GDHRDH"/>
</dbReference>